<comment type="caution">
    <text evidence="1">The sequence shown here is derived from an EMBL/GenBank/DDBJ whole genome shotgun (WGS) entry which is preliminary data.</text>
</comment>
<proteinExistence type="predicted"/>
<evidence type="ECO:0000313" key="2">
    <source>
        <dbReference type="Proteomes" id="UP000006238"/>
    </source>
</evidence>
<dbReference type="RefSeq" id="WP_005602034.1">
    <property type="nucleotide sequence ID" value="NZ_GG663521.1"/>
</dbReference>
<reference evidence="1 2" key="1">
    <citation type="submission" date="2010-02" db="EMBL/GenBank/DDBJ databases">
        <authorList>
            <person name="Weinstock G."/>
            <person name="Sodergren E."/>
            <person name="Clifton S."/>
            <person name="Fulton L."/>
            <person name="Fulton B."/>
            <person name="Courtney L."/>
            <person name="Fronick C."/>
            <person name="Harrison M."/>
            <person name="Strong C."/>
            <person name="Farmer C."/>
            <person name="Delahaunty K."/>
            <person name="Markovic C."/>
            <person name="Hall O."/>
            <person name="Minx P."/>
            <person name="Tomlinson C."/>
            <person name="Mitreva M."/>
            <person name="Nelson J."/>
            <person name="Hou S."/>
            <person name="Wollam A."/>
            <person name="Pepin K.H."/>
            <person name="Johnson M."/>
            <person name="Bhonagiri V."/>
            <person name="Zhang X."/>
            <person name="Suruliraj S."/>
            <person name="Warren W."/>
            <person name="Chinwalla A."/>
            <person name="Mardis E.R."/>
            <person name="Wilson R.K."/>
        </authorList>
    </citation>
    <scope>NUCLEOTIDE SEQUENCE [LARGE SCALE GENOMIC DNA]</scope>
    <source>
        <strain evidence="1 2">DSM 2876</strain>
    </source>
</reference>
<dbReference type="EMBL" id="ABWN01000022">
    <property type="protein sequence ID" value="EFF69068.1"/>
    <property type="molecule type" value="Genomic_DNA"/>
</dbReference>
<protein>
    <submittedName>
        <fullName evidence="1">Uncharacterized protein</fullName>
    </submittedName>
</protein>
<evidence type="ECO:0000313" key="1">
    <source>
        <dbReference type="EMBL" id="EFF69068.1"/>
    </source>
</evidence>
<sequence length="235" mass="27463">MDFQKKVTYLYDYEENGKSIGFAKWDVRNGMLRLLVNIRYQNREKDGTHSVFFYGEEGQRILIGEMKILCGIGELRYMGRADSIQNSGCTYEQITGVQVENGDNILFYGDFVDKKPEKNGYETLYDEKKAVTLFSDEDIYDCVEIEPEDIKRFANTNWGLLNNSFLNHGYYAYRHLIFGKQAKSDGYEYIIGVPGVFTRRDKNMAGMFGFMHFKFSTRSDIRLSQFGYWYKVLEA</sequence>
<organism evidence="1 2">
    <name type="scientific">Eshraghiella crossota DSM 2876</name>
    <dbReference type="NCBI Taxonomy" id="511680"/>
    <lineage>
        <taxon>Bacteria</taxon>
        <taxon>Bacillati</taxon>
        <taxon>Bacillota</taxon>
        <taxon>Clostridia</taxon>
        <taxon>Lachnospirales</taxon>
        <taxon>Lachnospiraceae</taxon>
        <taxon>Eshraghiella</taxon>
    </lineage>
</organism>
<name>D4RYG8_9FIRM</name>
<accession>D4RYG8</accession>
<gene>
    <name evidence="1" type="ORF">BUTYVIB_00874</name>
</gene>
<dbReference type="STRING" id="45851.BHV86_01710"/>
<dbReference type="Proteomes" id="UP000006238">
    <property type="component" value="Unassembled WGS sequence"/>
</dbReference>
<keyword evidence="2" id="KW-1185">Reference proteome</keyword>
<dbReference type="HOGENOM" id="CLU_041003_0_0_9"/>
<dbReference type="eggNOG" id="ENOG5030VT8">
    <property type="taxonomic scope" value="Bacteria"/>
</dbReference>
<dbReference type="GeneID" id="98917183"/>
<dbReference type="AlphaFoldDB" id="D4RYG8"/>